<name>A0A0E9WMJ3_ANGAN</name>
<dbReference type="EMBL" id="GBXM01016958">
    <property type="protein sequence ID" value="JAH91619.1"/>
    <property type="molecule type" value="Transcribed_RNA"/>
</dbReference>
<reference evidence="1" key="2">
    <citation type="journal article" date="2015" name="Fish Shellfish Immunol.">
        <title>Early steps in the European eel (Anguilla anguilla)-Vibrio vulnificus interaction in the gills: Role of the RtxA13 toxin.</title>
        <authorList>
            <person name="Callol A."/>
            <person name="Pajuelo D."/>
            <person name="Ebbesson L."/>
            <person name="Teles M."/>
            <person name="MacKenzie S."/>
            <person name="Amaro C."/>
        </authorList>
    </citation>
    <scope>NUCLEOTIDE SEQUENCE</scope>
</reference>
<evidence type="ECO:0000313" key="1">
    <source>
        <dbReference type="EMBL" id="JAH91619.1"/>
    </source>
</evidence>
<reference evidence="1" key="1">
    <citation type="submission" date="2014-11" db="EMBL/GenBank/DDBJ databases">
        <authorList>
            <person name="Amaro Gonzalez C."/>
        </authorList>
    </citation>
    <scope>NUCLEOTIDE SEQUENCE</scope>
</reference>
<accession>A0A0E9WMJ3</accession>
<protein>
    <submittedName>
        <fullName evidence="1">Uncharacterized protein</fullName>
    </submittedName>
</protein>
<sequence>MGYKCLFTETVQQLKVQFENETTRAHRKHDPVIMQFNKNQELSHTRLKNKNIKTQQ</sequence>
<organism evidence="1">
    <name type="scientific">Anguilla anguilla</name>
    <name type="common">European freshwater eel</name>
    <name type="synonym">Muraena anguilla</name>
    <dbReference type="NCBI Taxonomy" id="7936"/>
    <lineage>
        <taxon>Eukaryota</taxon>
        <taxon>Metazoa</taxon>
        <taxon>Chordata</taxon>
        <taxon>Craniata</taxon>
        <taxon>Vertebrata</taxon>
        <taxon>Euteleostomi</taxon>
        <taxon>Actinopterygii</taxon>
        <taxon>Neopterygii</taxon>
        <taxon>Teleostei</taxon>
        <taxon>Anguilliformes</taxon>
        <taxon>Anguillidae</taxon>
        <taxon>Anguilla</taxon>
    </lineage>
</organism>
<proteinExistence type="predicted"/>
<dbReference type="AlphaFoldDB" id="A0A0E9WMJ3"/>